<dbReference type="SMART" id="SM00606">
    <property type="entry name" value="CBD_IV"/>
    <property type="match status" value="1"/>
</dbReference>
<dbReference type="Gene3D" id="2.60.40.1080">
    <property type="match status" value="2"/>
</dbReference>
<comment type="similarity">
    <text evidence="2">Belongs to the fucolectin family.</text>
</comment>
<dbReference type="AlphaFoldDB" id="A0A0Q1BET7"/>
<dbReference type="GO" id="GO:0046872">
    <property type="term" value="F:metal ion binding"/>
    <property type="evidence" value="ECO:0007669"/>
    <property type="project" value="UniProtKB-KW"/>
</dbReference>
<dbReference type="Pfam" id="PF03422">
    <property type="entry name" value="CBM_6"/>
    <property type="match status" value="1"/>
</dbReference>
<dbReference type="InterPro" id="IPR000421">
    <property type="entry name" value="FA58C"/>
</dbReference>
<feature type="domain" description="F5/8 type C" evidence="10">
    <location>
        <begin position="704"/>
        <end position="812"/>
    </location>
</feature>
<dbReference type="SUPFAM" id="SSF49373">
    <property type="entry name" value="Invasin/intimin cell-adhesion fragments"/>
    <property type="match status" value="1"/>
</dbReference>
<comment type="subunit">
    <text evidence="3">Homotrimer.</text>
</comment>
<dbReference type="InterPro" id="IPR006585">
    <property type="entry name" value="FTP1"/>
</dbReference>
<feature type="domain" description="CBM6" evidence="11">
    <location>
        <begin position="862"/>
        <end position="987"/>
    </location>
</feature>
<gene>
    <name evidence="12" type="ORF">AAY42_01235</name>
</gene>
<keyword evidence="7" id="KW-0106">Calcium</keyword>
<evidence type="ECO:0000259" key="11">
    <source>
        <dbReference type="PROSITE" id="PS51175"/>
    </source>
</evidence>
<evidence type="ECO:0000256" key="7">
    <source>
        <dbReference type="ARBA" id="ARBA00022837"/>
    </source>
</evidence>
<dbReference type="NCBIfam" id="TIGR04183">
    <property type="entry name" value="Por_Secre_tail"/>
    <property type="match status" value="1"/>
</dbReference>
<evidence type="ECO:0000256" key="2">
    <source>
        <dbReference type="ARBA" id="ARBA00010147"/>
    </source>
</evidence>
<dbReference type="InterPro" id="IPR008964">
    <property type="entry name" value="Invasin/intimin_cell_adhesion"/>
</dbReference>
<sequence>MIKKIKTILFLTLMLLSITGYAQVTDPNTKVQWLEGSWGVRLYVRGGAELDQYISNGYDYVAGAQEIIAKYPTIGHVLTNMTQNARTNKFTLRYNPNVHAVTGLPNFVINEDFVPTLANEQVIIDVINVCKQAGKKVLLYLNCKEFTAVDTSGAAEQDWIDYYDQYFNGDEYAARTNLMEGYMKRFKALGVDGYWLDAAAMNERNLQLVAMMRALDPDMIFSINTDKSVFKNPDGSNMVVVKDDCNDGANHDNYGVIKYAMNDVEGDFTGGHIFPLGQGGRGDSWAHDEFTIADIQEDNYQLFEGKKILKHMFLPMRDQWSVASATLQMTDEIAYRMTKKITMAGGAVTFSCTTTDGTIKDDEDAILTYVNQKMAENNPVNYPPYVRPACAVLQGEDGKTAQSISFSAIGTKAVGDADFDPGATATSNLAVSYISSNPAVATIVNNKVRIVGAGLTRITARQNGNTNTYRHAPFKHQTLTVTGGSNGGGGSSENLALNGTATQSTTLSGAVASRAIDDNTNGNFGGGSVTASQGPNAFWQVDLGAEYNIGDINVFNRTNGCCTSRLSDFTVSVINSNGATTYSETITSTPNPSVTIDANGAIGDVVRIQSNLTTTLNLAEVQVFESESSLLDQTITFPNLPSKQVGDANFSPGATATSGLGVSYTSSNTSVATIVNGNINIQGAGTTNITASQAGDGTYNAAPSVTRTLTVTSGNSGGGTTNLALNGTATQSTTLSGGVASRAIDDNTNGAWGGGSVTASEGPNAWWEVDLGGSFNIDDINVFNRTNGCCTSRLSNFTVSVINGSGATTYSETITTEPDPSVTIDAGGAVGEVIRIQSNLTSTLNLAEVQVFGSASSCASFSTLESEGYNSMSGVVTESTSDTGGGQHVGFIENADWISFNSIDLTCATSIQARVSCNTSGGNIQVRLGGVSGTLIGTIPVSNTGGWNSWTTLTNTNLSAVSGTHNVYLVFTGGSGYLLNLNWVEFSAGSQQSALKSNATLIVGEPVIDYPQDKFVVYPNPAANSVIIDFKSPEIAKMEIIGSLGETIRSGDIENGTKTVDLSGLSSGMYIIKVSDGAETFTKKIIKK</sequence>
<dbReference type="PANTHER" id="PTHR45713">
    <property type="entry name" value="FTP DOMAIN-CONTAINING PROTEIN"/>
    <property type="match status" value="1"/>
</dbReference>
<keyword evidence="13" id="KW-1185">Reference proteome</keyword>
<protein>
    <recommendedName>
        <fullName evidence="14">Carbohydrate-binding protein</fullName>
    </recommendedName>
</protein>
<keyword evidence="8" id="KW-1015">Disulfide bond</keyword>
<evidence type="ECO:0000259" key="10">
    <source>
        <dbReference type="PROSITE" id="PS50022"/>
    </source>
</evidence>
<reference evidence="12 13" key="1">
    <citation type="submission" date="2015-04" db="EMBL/GenBank/DDBJ databases">
        <title>Complete genome of flavobacterium.</title>
        <authorList>
            <person name="Kwon Y.M."/>
            <person name="Kim S.-J."/>
        </authorList>
    </citation>
    <scope>NUCLEOTIDE SEQUENCE [LARGE SCALE GENOMIC DNA]</scope>
    <source>
        <strain evidence="12 13">DK169</strain>
    </source>
</reference>
<evidence type="ECO:0000256" key="9">
    <source>
        <dbReference type="SAM" id="SignalP"/>
    </source>
</evidence>
<evidence type="ECO:0000256" key="1">
    <source>
        <dbReference type="ARBA" id="ARBA00002219"/>
    </source>
</evidence>
<dbReference type="InterPro" id="IPR005084">
    <property type="entry name" value="CBM6"/>
</dbReference>
<dbReference type="PROSITE" id="PS51175">
    <property type="entry name" value="CBM6"/>
    <property type="match status" value="1"/>
</dbReference>
<evidence type="ECO:0000256" key="8">
    <source>
        <dbReference type="ARBA" id="ARBA00023157"/>
    </source>
</evidence>
<dbReference type="SMR" id="A0A0Q1BET7"/>
<dbReference type="InterPro" id="IPR006584">
    <property type="entry name" value="Cellulose-bd_IV"/>
</dbReference>
<dbReference type="CDD" id="cd04084">
    <property type="entry name" value="CBM6_xylanase-like"/>
    <property type="match status" value="1"/>
</dbReference>
<dbReference type="InterPro" id="IPR017853">
    <property type="entry name" value="GH"/>
</dbReference>
<dbReference type="PROSITE" id="PS50022">
    <property type="entry name" value="FA58C_3"/>
    <property type="match status" value="1"/>
</dbReference>
<comment type="function">
    <text evidence="1">Acts as a defensive agent. Recognizes blood group fucosylated oligosaccharides including A, B, H and Lewis B-type antigens. Does not recognize Lewis A antigen and has low affinity for monovalent haptens.</text>
</comment>
<dbReference type="OrthoDB" id="1467680at2"/>
<comment type="caution">
    <text evidence="12">The sequence shown here is derived from an EMBL/GenBank/DDBJ whole genome shotgun (WGS) entry which is preliminary data.</text>
</comment>
<name>A0A0Q1BET7_9FLAO</name>
<proteinExistence type="inferred from homology"/>
<dbReference type="EMBL" id="LCTZ01000002">
    <property type="protein sequence ID" value="KQC28676.1"/>
    <property type="molecule type" value="Genomic_DNA"/>
</dbReference>
<dbReference type="RefSeq" id="WP_055392195.1">
    <property type="nucleotide sequence ID" value="NZ_LCTZ01000002.1"/>
</dbReference>
<dbReference type="Proteomes" id="UP000050827">
    <property type="component" value="Unassembled WGS sequence"/>
</dbReference>
<feature type="chain" id="PRO_5006188609" description="Carbohydrate-binding protein" evidence="9">
    <location>
        <begin position="23"/>
        <end position="1088"/>
    </location>
</feature>
<feature type="signal peptide" evidence="9">
    <location>
        <begin position="1"/>
        <end position="22"/>
    </location>
</feature>
<evidence type="ECO:0008006" key="14">
    <source>
        <dbReference type="Google" id="ProtNLM"/>
    </source>
</evidence>
<dbReference type="PATRIC" id="fig|1547436.3.peg.257"/>
<organism evidence="12 13">
    <name type="scientific">Flagellimonas eckloniae</name>
    <dbReference type="NCBI Taxonomy" id="346185"/>
    <lineage>
        <taxon>Bacteria</taxon>
        <taxon>Pseudomonadati</taxon>
        <taxon>Bacteroidota</taxon>
        <taxon>Flavobacteriia</taxon>
        <taxon>Flavobacteriales</taxon>
        <taxon>Flavobacteriaceae</taxon>
        <taxon>Flagellimonas</taxon>
    </lineage>
</organism>
<evidence type="ECO:0000256" key="4">
    <source>
        <dbReference type="ARBA" id="ARBA00022723"/>
    </source>
</evidence>
<keyword evidence="5 9" id="KW-0732">Signal</keyword>
<evidence type="ECO:0000256" key="3">
    <source>
        <dbReference type="ARBA" id="ARBA00011233"/>
    </source>
</evidence>
<evidence type="ECO:0000256" key="5">
    <source>
        <dbReference type="ARBA" id="ARBA00022729"/>
    </source>
</evidence>
<dbReference type="PANTHER" id="PTHR45713:SF6">
    <property type="entry name" value="F5_8 TYPE C DOMAIN-CONTAINING PROTEIN"/>
    <property type="match status" value="1"/>
</dbReference>
<evidence type="ECO:0000256" key="6">
    <source>
        <dbReference type="ARBA" id="ARBA00022734"/>
    </source>
</evidence>
<dbReference type="InterPro" id="IPR058589">
    <property type="entry name" value="Mef1"/>
</dbReference>
<dbReference type="SMART" id="SM00607">
    <property type="entry name" value="FTP"/>
    <property type="match status" value="2"/>
</dbReference>
<dbReference type="Gene3D" id="2.60.120.260">
    <property type="entry name" value="Galactose-binding domain-like"/>
    <property type="match status" value="3"/>
</dbReference>
<dbReference type="Pfam" id="PF18962">
    <property type="entry name" value="Por_Secre_tail"/>
    <property type="match status" value="1"/>
</dbReference>
<dbReference type="GO" id="GO:0010185">
    <property type="term" value="P:regulation of cellular defense response"/>
    <property type="evidence" value="ECO:0007669"/>
    <property type="project" value="UniProtKB-ARBA"/>
</dbReference>
<evidence type="ECO:0000313" key="13">
    <source>
        <dbReference type="Proteomes" id="UP000050827"/>
    </source>
</evidence>
<dbReference type="InterPro" id="IPR051941">
    <property type="entry name" value="BG_Antigen-Binding_Lectin"/>
</dbReference>
<accession>A0A0Q1BET7</accession>
<keyword evidence="4" id="KW-0479">Metal-binding</keyword>
<dbReference type="GO" id="GO:0042806">
    <property type="term" value="F:fucose binding"/>
    <property type="evidence" value="ECO:0007669"/>
    <property type="project" value="UniProtKB-ARBA"/>
</dbReference>
<dbReference type="InterPro" id="IPR026444">
    <property type="entry name" value="Secre_tail"/>
</dbReference>
<dbReference type="SUPFAM" id="SSF51445">
    <property type="entry name" value="(Trans)glycosidases"/>
    <property type="match status" value="1"/>
</dbReference>
<keyword evidence="6" id="KW-0430">Lectin</keyword>
<dbReference type="SUPFAM" id="SSF49785">
    <property type="entry name" value="Galactose-binding domain-like"/>
    <property type="match status" value="3"/>
</dbReference>
<evidence type="ECO:0000313" key="12">
    <source>
        <dbReference type="EMBL" id="KQC28676.1"/>
    </source>
</evidence>
<dbReference type="Pfam" id="PF26376">
    <property type="entry name" value="Mef1"/>
    <property type="match status" value="1"/>
</dbReference>
<dbReference type="InterPro" id="IPR008979">
    <property type="entry name" value="Galactose-bd-like_sf"/>
</dbReference>
<dbReference type="Pfam" id="PF22633">
    <property type="entry name" value="F5_F8_type_C_2"/>
    <property type="match status" value="2"/>
</dbReference>